<feature type="compositionally biased region" description="Basic residues" evidence="8">
    <location>
        <begin position="1"/>
        <end position="17"/>
    </location>
</feature>
<proteinExistence type="inferred from homology"/>
<dbReference type="AlphaFoldDB" id="A0A8J2X663"/>
<comment type="caution">
    <text evidence="10">The sequence shown here is derived from an EMBL/GenBank/DDBJ whole genome shotgun (WGS) entry which is preliminary data.</text>
</comment>
<evidence type="ECO:0000256" key="7">
    <source>
        <dbReference type="PIRSR" id="PIRSR601344-1"/>
    </source>
</evidence>
<dbReference type="InterPro" id="IPR001344">
    <property type="entry name" value="Chloro_AB-bd_pln"/>
</dbReference>
<dbReference type="GO" id="GO:0009765">
    <property type="term" value="P:photosynthesis, light harvesting"/>
    <property type="evidence" value="ECO:0007669"/>
    <property type="project" value="InterPro"/>
</dbReference>
<evidence type="ECO:0000256" key="8">
    <source>
        <dbReference type="SAM" id="MobiDB-lite"/>
    </source>
</evidence>
<dbReference type="SUPFAM" id="SSF103511">
    <property type="entry name" value="Chlorophyll a-b binding protein"/>
    <property type="match status" value="1"/>
</dbReference>
<dbReference type="PANTHER" id="PTHR21649">
    <property type="entry name" value="CHLOROPHYLL A/B BINDING PROTEIN"/>
    <property type="match status" value="1"/>
</dbReference>
<comment type="similarity">
    <text evidence="3">Belongs to the fucoxanthin chlorophyll protein family.</text>
</comment>
<evidence type="ECO:0000313" key="10">
    <source>
        <dbReference type="EMBL" id="CAH0377378.1"/>
    </source>
</evidence>
<evidence type="ECO:0000256" key="1">
    <source>
        <dbReference type="ARBA" id="ARBA00004022"/>
    </source>
</evidence>
<keyword evidence="11" id="KW-1185">Reference proteome</keyword>
<dbReference type="Proteomes" id="UP000789595">
    <property type="component" value="Unassembled WGS sequence"/>
</dbReference>
<evidence type="ECO:0000256" key="5">
    <source>
        <dbReference type="ARBA" id="ARBA00022531"/>
    </source>
</evidence>
<dbReference type="GO" id="GO:0016020">
    <property type="term" value="C:membrane"/>
    <property type="evidence" value="ECO:0007669"/>
    <property type="project" value="InterPro"/>
</dbReference>
<evidence type="ECO:0000313" key="11">
    <source>
        <dbReference type="Proteomes" id="UP000789595"/>
    </source>
</evidence>
<feature type="binding site" evidence="7">
    <location>
        <position position="244"/>
    </location>
    <ligand>
        <name>chlorophyll a</name>
        <dbReference type="ChEBI" id="CHEBI:58416"/>
        <label>1</label>
    </ligand>
</feature>
<feature type="region of interest" description="Disordered" evidence="8">
    <location>
        <begin position="1"/>
        <end position="55"/>
    </location>
</feature>
<feature type="transmembrane region" description="Helical" evidence="9">
    <location>
        <begin position="245"/>
        <end position="268"/>
    </location>
</feature>
<keyword evidence="6" id="KW-0934">Plastid</keyword>
<dbReference type="Gene3D" id="1.10.3460.10">
    <property type="entry name" value="Chlorophyll a/b binding protein domain"/>
    <property type="match status" value="1"/>
</dbReference>
<protein>
    <submittedName>
        <fullName evidence="10">Uncharacterized protein</fullName>
    </submittedName>
</protein>
<gene>
    <name evidence="10" type="ORF">PECAL_5P19280</name>
</gene>
<accession>A0A8J2X663</accession>
<reference evidence="10" key="1">
    <citation type="submission" date="2021-11" db="EMBL/GenBank/DDBJ databases">
        <authorList>
            <consortium name="Genoscope - CEA"/>
            <person name="William W."/>
        </authorList>
    </citation>
    <scope>NUCLEOTIDE SEQUENCE</scope>
</reference>
<keyword evidence="7" id="KW-0148">Chlorophyll</keyword>
<feature type="binding site" description="axial binding residue" evidence="7">
    <location>
        <position position="141"/>
    </location>
    <ligand>
        <name>chlorophyll b</name>
        <dbReference type="ChEBI" id="CHEBI:61721"/>
        <label>1</label>
    </ligand>
    <ligandPart>
        <name>Mg</name>
        <dbReference type="ChEBI" id="CHEBI:25107"/>
    </ligandPart>
</feature>
<dbReference type="EMBL" id="CAKKNE010000005">
    <property type="protein sequence ID" value="CAH0377378.1"/>
    <property type="molecule type" value="Genomic_DNA"/>
</dbReference>
<feature type="binding site" evidence="7">
    <location>
        <position position="139"/>
    </location>
    <ligand>
        <name>chlorophyll a</name>
        <dbReference type="ChEBI" id="CHEBI:58416"/>
        <label>1</label>
    </ligand>
</feature>
<keyword evidence="7" id="KW-0157">Chromophore</keyword>
<evidence type="ECO:0000256" key="9">
    <source>
        <dbReference type="SAM" id="Phobius"/>
    </source>
</evidence>
<dbReference type="GO" id="GO:0016168">
    <property type="term" value="F:chlorophyll binding"/>
    <property type="evidence" value="ECO:0007669"/>
    <property type="project" value="UniProtKB-KW"/>
</dbReference>
<dbReference type="Pfam" id="PF00504">
    <property type="entry name" value="Chloroa_b-bind"/>
    <property type="match status" value="1"/>
</dbReference>
<keyword evidence="4" id="KW-0150">Chloroplast</keyword>
<comment type="function">
    <text evidence="1">The light-harvesting complex (LHC) functions as a light receptor, it captures and delivers excitation energy to photosystems with which it is closely associated. Energy is transferred from the carotenoid and chlorophyll C (or B) to chlorophyll A and the photosynthetic reaction centers where it is used to synthesize ATP and reducing power.</text>
</comment>
<name>A0A8J2X663_9STRA</name>
<evidence type="ECO:0000256" key="6">
    <source>
        <dbReference type="ARBA" id="ARBA00022640"/>
    </source>
</evidence>
<feature type="binding site" evidence="7">
    <location>
        <position position="239"/>
    </location>
    <ligand>
        <name>chlorophyll a</name>
        <dbReference type="ChEBI" id="CHEBI:58416"/>
        <label>1</label>
    </ligand>
</feature>
<evidence type="ECO:0000256" key="4">
    <source>
        <dbReference type="ARBA" id="ARBA00022528"/>
    </source>
</evidence>
<comment type="subcellular location">
    <subcellularLocation>
        <location evidence="2">Plastid</location>
        <location evidence="2">Chloroplast</location>
    </subcellularLocation>
</comment>
<organism evidence="10 11">
    <name type="scientific">Pelagomonas calceolata</name>
    <dbReference type="NCBI Taxonomy" id="35677"/>
    <lineage>
        <taxon>Eukaryota</taxon>
        <taxon>Sar</taxon>
        <taxon>Stramenopiles</taxon>
        <taxon>Ochrophyta</taxon>
        <taxon>Pelagophyceae</taxon>
        <taxon>Pelagomonadales</taxon>
        <taxon>Pelagomonadaceae</taxon>
        <taxon>Pelagomonas</taxon>
    </lineage>
</organism>
<evidence type="ECO:0000256" key="3">
    <source>
        <dbReference type="ARBA" id="ARBA00005933"/>
    </source>
</evidence>
<sequence length="269" mass="29025">MRPRRGRAAGPRLRTHVAHPPAAASRLDGAPRPRTREITRHRRTPPKPDESPTRAIPTQVARAMKLAVCLLAAPVAGLVAPAAPARTATVLNAEMSKALPFLTAPKGLKGYIGEEAGFDPVGFAEIMDIKWMREAEIKHGRVAMLATIGYTYPEMPWFAQAFPGDAYSHSNPIKAALAVPPEAWAQVVLFCGVMEWSLNGGKVTMMTMFDGTSRAPGDFGWDPMGLMSPANEERMKMRELQHGRLAMIAIGGMIHGSFVTGTGVFGGMN</sequence>
<keyword evidence="9" id="KW-0472">Membrane</keyword>
<feature type="binding site" evidence="7">
    <location>
        <position position="136"/>
    </location>
    <ligand>
        <name>chlorophyll a</name>
        <dbReference type="ChEBI" id="CHEBI:58416"/>
        <label>1</label>
    </ligand>
</feature>
<keyword evidence="9" id="KW-1133">Transmembrane helix</keyword>
<keyword evidence="9" id="KW-0812">Transmembrane</keyword>
<dbReference type="OrthoDB" id="423598at2759"/>
<keyword evidence="5" id="KW-0602">Photosynthesis</keyword>
<feature type="compositionally biased region" description="Basic and acidic residues" evidence="8">
    <location>
        <begin position="29"/>
        <end position="38"/>
    </location>
</feature>
<evidence type="ECO:0000256" key="2">
    <source>
        <dbReference type="ARBA" id="ARBA00004229"/>
    </source>
</evidence>
<dbReference type="InterPro" id="IPR022796">
    <property type="entry name" value="Chloroa_b-bind"/>
</dbReference>
<dbReference type="GO" id="GO:0009507">
    <property type="term" value="C:chloroplast"/>
    <property type="evidence" value="ECO:0007669"/>
    <property type="project" value="UniProtKB-SubCell"/>
</dbReference>